<dbReference type="InterPro" id="IPR000055">
    <property type="entry name" value="Restrct_endonuc_typeI_TRD"/>
</dbReference>
<comment type="caution">
    <text evidence="5">The sequence shown here is derived from an EMBL/GenBank/DDBJ whole genome shotgun (WGS) entry which is preliminary data.</text>
</comment>
<evidence type="ECO:0000256" key="2">
    <source>
        <dbReference type="ARBA" id="ARBA00022747"/>
    </source>
</evidence>
<proteinExistence type="inferred from homology"/>
<dbReference type="PANTHER" id="PTHR30408">
    <property type="entry name" value="TYPE-1 RESTRICTION ENZYME ECOKI SPECIFICITY PROTEIN"/>
    <property type="match status" value="1"/>
</dbReference>
<evidence type="ECO:0000313" key="6">
    <source>
        <dbReference type="Proteomes" id="UP000646911"/>
    </source>
</evidence>
<dbReference type="SUPFAM" id="SSF116734">
    <property type="entry name" value="DNA methylase specificity domain"/>
    <property type="match status" value="2"/>
</dbReference>
<dbReference type="Gene3D" id="3.90.220.20">
    <property type="entry name" value="DNA methylase specificity domains"/>
    <property type="match status" value="2"/>
</dbReference>
<keyword evidence="6" id="KW-1185">Reference proteome</keyword>
<organism evidence="5 6">
    <name type="scientific">Undibacterium umbellatum</name>
    <dbReference type="NCBI Taxonomy" id="2762300"/>
    <lineage>
        <taxon>Bacteria</taxon>
        <taxon>Pseudomonadati</taxon>
        <taxon>Pseudomonadota</taxon>
        <taxon>Betaproteobacteria</taxon>
        <taxon>Burkholderiales</taxon>
        <taxon>Oxalobacteraceae</taxon>
        <taxon>Undibacterium</taxon>
    </lineage>
</organism>
<dbReference type="PANTHER" id="PTHR30408:SF12">
    <property type="entry name" value="TYPE I RESTRICTION ENZYME MJAVIII SPECIFICITY SUBUNIT"/>
    <property type="match status" value="1"/>
</dbReference>
<comment type="similarity">
    <text evidence="1">Belongs to the type-I restriction system S methylase family.</text>
</comment>
<keyword evidence="3" id="KW-0238">DNA-binding</keyword>
<dbReference type="GO" id="GO:0004519">
    <property type="term" value="F:endonuclease activity"/>
    <property type="evidence" value="ECO:0007669"/>
    <property type="project" value="UniProtKB-KW"/>
</dbReference>
<dbReference type="InterPro" id="IPR044946">
    <property type="entry name" value="Restrct_endonuc_typeI_TRD_sf"/>
</dbReference>
<evidence type="ECO:0000259" key="4">
    <source>
        <dbReference type="Pfam" id="PF01420"/>
    </source>
</evidence>
<evidence type="ECO:0000256" key="3">
    <source>
        <dbReference type="ARBA" id="ARBA00023125"/>
    </source>
</evidence>
<dbReference type="EMBL" id="JACOFX010000014">
    <property type="protein sequence ID" value="MBC3910184.1"/>
    <property type="molecule type" value="Genomic_DNA"/>
</dbReference>
<name>A0ABR6ZEV2_9BURK</name>
<dbReference type="CDD" id="cd17267">
    <property type="entry name" value="RMtype1_S_EcoAO83I-TRD1-CR1_like"/>
    <property type="match status" value="1"/>
</dbReference>
<keyword evidence="5" id="KW-0540">Nuclease</keyword>
<evidence type="ECO:0000256" key="1">
    <source>
        <dbReference type="ARBA" id="ARBA00010923"/>
    </source>
</evidence>
<dbReference type="InterPro" id="IPR052021">
    <property type="entry name" value="Type-I_RS_S_subunit"/>
</dbReference>
<protein>
    <submittedName>
        <fullName evidence="5">Restriction endonuclease subunit S</fullName>
    </submittedName>
</protein>
<keyword evidence="5" id="KW-0378">Hydrolase</keyword>
<sequence length="367" mass="41751">MKNLNIDKSSWKLVKFGDVVVEPKETITDLAASGLEHIVGLEHIDTESIHLRRSAGIEESTTFTKRFAVGDVLFGRRRAYLKKAAQASFDGICSGDITVLRAKKNLLPELLPFIVNNDKFFDYAVKHSAGGLSPRVKFKDLADYEFLLPPKEQQAELAELLWVMDKVIEKDLAVLESVKTLLTLEMLQIKNKYFKKKIITSEEKFMEGKLEDFFVLQRGFDLTKEKSLAGDIPVISSSGLSYYHNVAMCQSPGVITGRKGKIGDVYFTALHYWPHDTTLWVKDFKDNNPKFIYWFLKSINLETFNAATAVPTLNRNTIHPLNIYFPLSEKQTFLANLLDILDNEIDQIRIHIANSKALQKSLINEVF</sequence>
<reference evidence="5 6" key="1">
    <citation type="submission" date="2020-08" db="EMBL/GenBank/DDBJ databases">
        <title>Novel species isolated from subtropical streams in China.</title>
        <authorList>
            <person name="Lu H."/>
        </authorList>
    </citation>
    <scope>NUCLEOTIDE SEQUENCE [LARGE SCALE GENOMIC DNA]</scope>
    <source>
        <strain evidence="5 6">NL8W</strain>
    </source>
</reference>
<keyword evidence="5" id="KW-0255">Endonuclease</keyword>
<dbReference type="RefSeq" id="WP_186955688.1">
    <property type="nucleotide sequence ID" value="NZ_JACOFX010000014.1"/>
</dbReference>
<dbReference type="Pfam" id="PF01420">
    <property type="entry name" value="Methylase_S"/>
    <property type="match status" value="1"/>
</dbReference>
<evidence type="ECO:0000313" key="5">
    <source>
        <dbReference type="EMBL" id="MBC3910184.1"/>
    </source>
</evidence>
<keyword evidence="2" id="KW-0680">Restriction system</keyword>
<gene>
    <name evidence="5" type="ORF">H8L47_21705</name>
</gene>
<dbReference type="Proteomes" id="UP000646911">
    <property type="component" value="Unassembled WGS sequence"/>
</dbReference>
<feature type="domain" description="Type I restriction modification DNA specificity" evidence="4">
    <location>
        <begin position="203"/>
        <end position="346"/>
    </location>
</feature>
<accession>A0ABR6ZEV2</accession>